<dbReference type="InterPro" id="IPR004811">
    <property type="entry name" value="RelA/Spo_fam"/>
</dbReference>
<dbReference type="Gene3D" id="3.30.460.10">
    <property type="entry name" value="Beta Polymerase, domain 2"/>
    <property type="match status" value="1"/>
</dbReference>
<dbReference type="Gene3D" id="1.10.3210.10">
    <property type="entry name" value="Hypothetical protein af1432"/>
    <property type="match status" value="1"/>
</dbReference>
<dbReference type="SUPFAM" id="SSF81301">
    <property type="entry name" value="Nucleotidyltransferase"/>
    <property type="match status" value="1"/>
</dbReference>
<dbReference type="PROSITE" id="PS51671">
    <property type="entry name" value="ACT"/>
    <property type="match status" value="1"/>
</dbReference>
<dbReference type="FunFam" id="1.10.3210.10:FF:000001">
    <property type="entry name" value="GTP pyrophosphokinase RelA"/>
    <property type="match status" value="1"/>
</dbReference>
<evidence type="ECO:0000259" key="5">
    <source>
        <dbReference type="PROSITE" id="PS51880"/>
    </source>
</evidence>
<dbReference type="Pfam" id="PF04607">
    <property type="entry name" value="RelA_SpoT"/>
    <property type="match status" value="1"/>
</dbReference>
<dbReference type="InterPro" id="IPR043519">
    <property type="entry name" value="NT_sf"/>
</dbReference>
<dbReference type="InterPro" id="IPR007685">
    <property type="entry name" value="RelA_SpoT"/>
</dbReference>
<dbReference type="Gene3D" id="3.30.70.260">
    <property type="match status" value="1"/>
</dbReference>
<dbReference type="SUPFAM" id="SSF55021">
    <property type="entry name" value="ACT-like"/>
    <property type="match status" value="1"/>
</dbReference>
<dbReference type="InterPro" id="IPR006674">
    <property type="entry name" value="HD_domain"/>
</dbReference>
<reference evidence="6 7" key="1">
    <citation type="journal article" date="2016" name="Nat. Commun.">
        <title>Thousands of microbial genomes shed light on interconnected biogeochemical processes in an aquifer system.</title>
        <authorList>
            <person name="Anantharaman K."/>
            <person name="Brown C.T."/>
            <person name="Hug L.A."/>
            <person name="Sharon I."/>
            <person name="Castelle C.J."/>
            <person name="Probst A.J."/>
            <person name="Thomas B.C."/>
            <person name="Singh A."/>
            <person name="Wilkins M.J."/>
            <person name="Karaoz U."/>
            <person name="Brodie E.L."/>
            <person name="Williams K.H."/>
            <person name="Hubbard S.S."/>
            <person name="Banfield J.F."/>
        </authorList>
    </citation>
    <scope>NUCLEOTIDE SEQUENCE [LARGE SCALE GENOMIC DNA]</scope>
</reference>
<gene>
    <name evidence="6" type="ORF">A3G58_02740</name>
</gene>
<dbReference type="Gene3D" id="3.10.20.30">
    <property type="match status" value="1"/>
</dbReference>
<feature type="domain" description="ACT" evidence="3">
    <location>
        <begin position="489"/>
        <end position="552"/>
    </location>
</feature>
<evidence type="ECO:0000256" key="2">
    <source>
        <dbReference type="RuleBase" id="RU003847"/>
    </source>
</evidence>
<dbReference type="InterPro" id="IPR012675">
    <property type="entry name" value="Beta-grasp_dom_sf"/>
</dbReference>
<dbReference type="PANTHER" id="PTHR21262">
    <property type="entry name" value="GUANOSINE-3',5'-BIS DIPHOSPHATE 3'-PYROPHOSPHOHYDROLASE"/>
    <property type="match status" value="1"/>
</dbReference>
<dbReference type="InterPro" id="IPR003607">
    <property type="entry name" value="HD/PDEase_dom"/>
</dbReference>
<dbReference type="Pfam" id="PF02824">
    <property type="entry name" value="TGS"/>
    <property type="match status" value="1"/>
</dbReference>
<evidence type="ECO:0000259" key="3">
    <source>
        <dbReference type="PROSITE" id="PS51671"/>
    </source>
</evidence>
<dbReference type="CDD" id="cd00077">
    <property type="entry name" value="HDc"/>
    <property type="match status" value="1"/>
</dbReference>
<dbReference type="InterPro" id="IPR045865">
    <property type="entry name" value="ACT-like_dom_sf"/>
</dbReference>
<dbReference type="InterPro" id="IPR033655">
    <property type="entry name" value="TGS_RelA/SpoT"/>
</dbReference>
<dbReference type="PROSITE" id="PS51831">
    <property type="entry name" value="HD"/>
    <property type="match status" value="1"/>
</dbReference>
<dbReference type="Pfam" id="PF13328">
    <property type="entry name" value="HD_4"/>
    <property type="match status" value="1"/>
</dbReference>
<comment type="similarity">
    <text evidence="2">Belongs to the relA/spoT family.</text>
</comment>
<comment type="pathway">
    <text evidence="1">Purine metabolism.</text>
</comment>
<dbReference type="AlphaFoldDB" id="A0A1G1ZDL0"/>
<dbReference type="GO" id="GO:0015969">
    <property type="term" value="P:guanosine tetraphosphate metabolic process"/>
    <property type="evidence" value="ECO:0007669"/>
    <property type="project" value="InterPro"/>
</dbReference>
<name>A0A1G1ZDL0_9BACT</name>
<dbReference type="SMART" id="SM00954">
    <property type="entry name" value="RelA_SpoT"/>
    <property type="match status" value="1"/>
</dbReference>
<dbReference type="InterPro" id="IPR002912">
    <property type="entry name" value="ACT_dom"/>
</dbReference>
<dbReference type="CDD" id="cd05399">
    <property type="entry name" value="NT_Rel-Spo_like"/>
    <property type="match status" value="1"/>
</dbReference>
<sequence length="552" mass="62362">MATVAELRKTSELIDRAYKFAERAHEGQKRRTGAPYFSHILATAEILAEWGMDEQTIAAGLLHDVVEDTDVTDNDLQKEFGKEISGLVNGVTKLGTVKYRGDKTQADNLRKLILAMAEDLRVILIKLADRLHNMNTLDPLPPEKQERIALETMEIYAPLAYRLGMQKLSGELQDLAFPYAYPDEYKWIVDNVKERYEAREAYLKKLKPIVEKALEDNGIEVLAMDFRAKRYASLYKKLLRSEMNLEKIHDLVAFRIIVKDIESCYGSLGVIHNLWPPLPGKIKDYIATPKPNGYRSLHTTVFGPDKKLVEFQIRTAEMHQEAENGIAASWAYEESKGTKTYKKRRAARANLKEAAWVEQLRSWQKGFADPEEFIDAFKIDFLMDSIFALTPKGAVVDLPAGATPVDFAYHIHSDIGNQCVGAKVNGKIVPLDHVLESSDVVEIITQKNKKPSQSWLDFVVTSSAKAHIRNALKNTSKGKLLDTKAQKIELKIVVEHRTGILNDVSSIISRSHVNIITLISGPRDRDSYHVIKALCDTDNKDKILKIILKLKT</sequence>
<evidence type="ECO:0000313" key="6">
    <source>
        <dbReference type="EMBL" id="OGY62519.1"/>
    </source>
</evidence>
<dbReference type="PROSITE" id="PS51880">
    <property type="entry name" value="TGS"/>
    <property type="match status" value="1"/>
</dbReference>
<feature type="domain" description="HD" evidence="4">
    <location>
        <begin position="36"/>
        <end position="134"/>
    </location>
</feature>
<dbReference type="NCBIfam" id="TIGR00691">
    <property type="entry name" value="spoT_relA"/>
    <property type="match status" value="1"/>
</dbReference>
<dbReference type="FunFam" id="3.10.20.30:FF:000002">
    <property type="entry name" value="GTP pyrophosphokinase (RelA/SpoT)"/>
    <property type="match status" value="1"/>
</dbReference>
<dbReference type="SUPFAM" id="SSF81271">
    <property type="entry name" value="TGS-like"/>
    <property type="match status" value="1"/>
</dbReference>
<protein>
    <recommendedName>
        <fullName evidence="8">(P)ppGpp synthetase</fullName>
    </recommendedName>
</protein>
<organism evidence="6 7">
    <name type="scientific">Candidatus Colwellbacteria bacterium RIFCSPLOWO2_12_FULL_46_17</name>
    <dbReference type="NCBI Taxonomy" id="1797695"/>
    <lineage>
        <taxon>Bacteria</taxon>
        <taxon>Candidatus Colwelliibacteriota</taxon>
    </lineage>
</organism>
<dbReference type="CDD" id="cd01668">
    <property type="entry name" value="TGS_RSH"/>
    <property type="match status" value="1"/>
</dbReference>
<evidence type="ECO:0000256" key="1">
    <source>
        <dbReference type="ARBA" id="ARBA00025704"/>
    </source>
</evidence>
<feature type="non-terminal residue" evidence="6">
    <location>
        <position position="552"/>
    </location>
</feature>
<feature type="domain" description="TGS" evidence="5">
    <location>
        <begin position="382"/>
        <end position="445"/>
    </location>
</feature>
<proteinExistence type="inferred from homology"/>
<evidence type="ECO:0000313" key="7">
    <source>
        <dbReference type="Proteomes" id="UP000177801"/>
    </source>
</evidence>
<evidence type="ECO:0008006" key="8">
    <source>
        <dbReference type="Google" id="ProtNLM"/>
    </source>
</evidence>
<dbReference type="PANTHER" id="PTHR21262:SF31">
    <property type="entry name" value="GTP PYROPHOSPHOKINASE"/>
    <property type="match status" value="1"/>
</dbReference>
<dbReference type="SMART" id="SM00471">
    <property type="entry name" value="HDc"/>
    <property type="match status" value="1"/>
</dbReference>
<comment type="function">
    <text evidence="2">In eubacteria ppGpp (guanosine 3'-diphosphate 5'-diphosphate) is a mediator of the stringent response that coordinates a variety of cellular activities in response to changes in nutritional abundance.</text>
</comment>
<dbReference type="InterPro" id="IPR004095">
    <property type="entry name" value="TGS"/>
</dbReference>
<comment type="caution">
    <text evidence="6">The sequence shown here is derived from an EMBL/GenBank/DDBJ whole genome shotgun (WGS) entry which is preliminary data.</text>
</comment>
<evidence type="ECO:0000259" key="4">
    <source>
        <dbReference type="PROSITE" id="PS51831"/>
    </source>
</evidence>
<dbReference type="SUPFAM" id="SSF109604">
    <property type="entry name" value="HD-domain/PDEase-like"/>
    <property type="match status" value="1"/>
</dbReference>
<dbReference type="EMBL" id="MHJD01000013">
    <property type="protein sequence ID" value="OGY62519.1"/>
    <property type="molecule type" value="Genomic_DNA"/>
</dbReference>
<dbReference type="GO" id="GO:0005886">
    <property type="term" value="C:plasma membrane"/>
    <property type="evidence" value="ECO:0007669"/>
    <property type="project" value="TreeGrafter"/>
</dbReference>
<dbReference type="InterPro" id="IPR012676">
    <property type="entry name" value="TGS-like"/>
</dbReference>
<accession>A0A1G1ZDL0</accession>
<dbReference type="Proteomes" id="UP000177801">
    <property type="component" value="Unassembled WGS sequence"/>
</dbReference>